<evidence type="ECO:0000313" key="13">
    <source>
        <dbReference type="EMBL" id="EIM30785.1"/>
    </source>
</evidence>
<comment type="subcellular location">
    <subcellularLocation>
        <location evidence="1">Cell membrane</location>
        <topology evidence="1">Multi-pass membrane protein</topology>
    </subcellularLocation>
</comment>
<dbReference type="CDD" id="cd12837">
    <property type="entry name" value="EcCorA-like_u1"/>
    <property type="match status" value="1"/>
</dbReference>
<evidence type="ECO:0000256" key="5">
    <source>
        <dbReference type="ARBA" id="ARBA00022692"/>
    </source>
</evidence>
<evidence type="ECO:0000256" key="3">
    <source>
        <dbReference type="ARBA" id="ARBA00022448"/>
    </source>
</evidence>
<gene>
    <name evidence="13" type="ORF">MicloDRAFT_00003120</name>
</gene>
<keyword evidence="9 12" id="KW-0472">Membrane</keyword>
<comment type="catalytic activity">
    <reaction evidence="10">
        <text>Mg(2+)(in) = Mg(2+)(out)</text>
        <dbReference type="Rhea" id="RHEA:29827"/>
        <dbReference type="ChEBI" id="CHEBI:18420"/>
    </reaction>
</comment>
<evidence type="ECO:0000256" key="2">
    <source>
        <dbReference type="ARBA" id="ARBA00009765"/>
    </source>
</evidence>
<keyword evidence="4" id="KW-1003">Cell membrane</keyword>
<evidence type="ECO:0000256" key="6">
    <source>
        <dbReference type="ARBA" id="ARBA00022842"/>
    </source>
</evidence>
<accession>I4Z3J3</accession>
<dbReference type="InterPro" id="IPR045863">
    <property type="entry name" value="CorA_TM1_TM2"/>
</dbReference>
<reference evidence="13 14" key="1">
    <citation type="submission" date="2012-02" db="EMBL/GenBank/DDBJ databases">
        <title>Improved High-Quality Draft sequence of Microvirga sp. WSM3557.</title>
        <authorList>
            <consortium name="US DOE Joint Genome Institute"/>
            <person name="Lucas S."/>
            <person name="Han J."/>
            <person name="Lapidus A."/>
            <person name="Cheng J.-F."/>
            <person name="Goodwin L."/>
            <person name="Pitluck S."/>
            <person name="Peters L."/>
            <person name="Zhang X."/>
            <person name="Detter J.C."/>
            <person name="Han C."/>
            <person name="Tapia R."/>
            <person name="Land M."/>
            <person name="Hauser L."/>
            <person name="Kyrpides N."/>
            <person name="Ivanova N."/>
            <person name="Pagani I."/>
            <person name="Brau L."/>
            <person name="Yates R."/>
            <person name="O'Hara G."/>
            <person name="Rui T."/>
            <person name="Howieson J."/>
            <person name="Reeve W."/>
            <person name="Woyke T."/>
        </authorList>
    </citation>
    <scope>NUCLEOTIDE SEQUENCE [LARGE SCALE GENOMIC DNA]</scope>
    <source>
        <strain evidence="13 14">WSM3557</strain>
    </source>
</reference>
<evidence type="ECO:0000256" key="7">
    <source>
        <dbReference type="ARBA" id="ARBA00022989"/>
    </source>
</evidence>
<dbReference type="PANTHER" id="PTHR47685">
    <property type="entry name" value="MAGNESIUM TRANSPORT PROTEIN CORA"/>
    <property type="match status" value="1"/>
</dbReference>
<proteinExistence type="inferred from homology"/>
<keyword evidence="5 12" id="KW-0812">Transmembrane</keyword>
<protein>
    <submittedName>
        <fullName evidence="13">Mg2+/Co2+ transporter</fullName>
    </submittedName>
</protein>
<keyword evidence="6" id="KW-0460">Magnesium</keyword>
<dbReference type="Gene3D" id="3.30.460.20">
    <property type="entry name" value="CorA soluble domain-like"/>
    <property type="match status" value="1"/>
</dbReference>
<keyword evidence="7 12" id="KW-1133">Transmembrane helix</keyword>
<dbReference type="HOGENOM" id="CLU_007127_5_0_5"/>
<dbReference type="InterPro" id="IPR050829">
    <property type="entry name" value="CorA_MIT"/>
</dbReference>
<evidence type="ECO:0000256" key="8">
    <source>
        <dbReference type="ARBA" id="ARBA00023065"/>
    </source>
</evidence>
<organism evidence="13 14">
    <name type="scientific">Microvirga lotononidis</name>
    <dbReference type="NCBI Taxonomy" id="864069"/>
    <lineage>
        <taxon>Bacteria</taxon>
        <taxon>Pseudomonadati</taxon>
        <taxon>Pseudomonadota</taxon>
        <taxon>Alphaproteobacteria</taxon>
        <taxon>Hyphomicrobiales</taxon>
        <taxon>Methylobacteriaceae</taxon>
        <taxon>Microvirga</taxon>
    </lineage>
</organism>
<dbReference type="SUPFAM" id="SSF143865">
    <property type="entry name" value="CorA soluble domain-like"/>
    <property type="match status" value="1"/>
</dbReference>
<dbReference type="Gene3D" id="1.20.58.340">
    <property type="entry name" value="Magnesium transport protein CorA, transmembrane region"/>
    <property type="match status" value="2"/>
</dbReference>
<dbReference type="Proteomes" id="UP000003947">
    <property type="component" value="Unassembled WGS sequence"/>
</dbReference>
<keyword evidence="14" id="KW-1185">Reference proteome</keyword>
<dbReference type="SUPFAM" id="SSF144083">
    <property type="entry name" value="Magnesium transport protein CorA, transmembrane region"/>
    <property type="match status" value="1"/>
</dbReference>
<feature type="transmembrane region" description="Helical" evidence="12">
    <location>
        <begin position="263"/>
        <end position="285"/>
    </location>
</feature>
<evidence type="ECO:0000256" key="9">
    <source>
        <dbReference type="ARBA" id="ARBA00023136"/>
    </source>
</evidence>
<name>I4Z3J3_9HYPH</name>
<dbReference type="InterPro" id="IPR002523">
    <property type="entry name" value="MgTranspt_CorA/ZnTranspt_ZntB"/>
</dbReference>
<evidence type="ECO:0000256" key="4">
    <source>
        <dbReference type="ARBA" id="ARBA00022475"/>
    </source>
</evidence>
<dbReference type="eggNOG" id="COG0598">
    <property type="taxonomic scope" value="Bacteria"/>
</dbReference>
<dbReference type="EMBL" id="JH660635">
    <property type="protein sequence ID" value="EIM30785.1"/>
    <property type="molecule type" value="Genomic_DNA"/>
</dbReference>
<dbReference type="OrthoDB" id="9803416at2"/>
<evidence type="ECO:0000256" key="12">
    <source>
        <dbReference type="SAM" id="Phobius"/>
    </source>
</evidence>
<dbReference type="GO" id="GO:0015099">
    <property type="term" value="F:nickel cation transmembrane transporter activity"/>
    <property type="evidence" value="ECO:0007669"/>
    <property type="project" value="TreeGrafter"/>
</dbReference>
<dbReference type="AlphaFoldDB" id="I4Z3J3"/>
<dbReference type="FunFam" id="1.20.58.340:FF:000004">
    <property type="entry name" value="Magnesium transport protein CorA"/>
    <property type="match status" value="1"/>
</dbReference>
<keyword evidence="8" id="KW-0406">Ion transport</keyword>
<evidence type="ECO:0000256" key="11">
    <source>
        <dbReference type="ARBA" id="ARBA00045497"/>
    </source>
</evidence>
<comment type="function">
    <text evidence="11">Mediates influx of magnesium ions. Alternates between open and closed states. Activated by low cytoplasmic Mg(2+) levels. Inactive when cytoplasmic Mg(2+) levels are high.</text>
</comment>
<evidence type="ECO:0000256" key="1">
    <source>
        <dbReference type="ARBA" id="ARBA00004651"/>
    </source>
</evidence>
<dbReference type="PANTHER" id="PTHR47685:SF1">
    <property type="entry name" value="MAGNESIUM TRANSPORT PROTEIN CORA"/>
    <property type="match status" value="1"/>
</dbReference>
<dbReference type="STRING" id="864069.MicloDRAFT_00003120"/>
<dbReference type="PATRIC" id="fig|864069.3.peg.331"/>
<dbReference type="InterPro" id="IPR045861">
    <property type="entry name" value="CorA_cytoplasmic_dom"/>
</dbReference>
<sequence length="324" mass="35639">MLTIDRDEAGTVRESASLDLPKAVIWIDLLDPTADETAFVESRTHIQVPSAAELSEIEASSRLQVRRGIIYLSTPILAHSDTPDAFLSPVGFILSPTVLVTVRFAKLVTFDLVAQQIHDDPTLASNVGVFTALLEAIVDRGADVLEGLRGELDRISRKVFHGNPIHLSHAVRSTNTLRLTLSAVGAIGERVSQARDVMLGVGRIASFAHDIGEEWITPEFKVRLRAVMKDVASLNEYEAHLSGKVQFLLDAVLGYITIEQNDLFKVLTIASVVGIPPTLIAGIYGMNFKVMPELDWAWGYSFGLALILVSAVIPLIWFKWRGWF</sequence>
<evidence type="ECO:0000313" key="14">
    <source>
        <dbReference type="Proteomes" id="UP000003947"/>
    </source>
</evidence>
<dbReference type="GO" id="GO:0015087">
    <property type="term" value="F:cobalt ion transmembrane transporter activity"/>
    <property type="evidence" value="ECO:0007669"/>
    <property type="project" value="TreeGrafter"/>
</dbReference>
<dbReference type="RefSeq" id="WP_009488893.1">
    <property type="nucleotide sequence ID" value="NZ_CP141050.1"/>
</dbReference>
<dbReference type="GO" id="GO:0005886">
    <property type="term" value="C:plasma membrane"/>
    <property type="evidence" value="ECO:0007669"/>
    <property type="project" value="UniProtKB-SubCell"/>
</dbReference>
<comment type="similarity">
    <text evidence="2">Belongs to the CorA metal ion transporter (MIT) (TC 1.A.35) family.</text>
</comment>
<dbReference type="GO" id="GO:0015095">
    <property type="term" value="F:magnesium ion transmembrane transporter activity"/>
    <property type="evidence" value="ECO:0007669"/>
    <property type="project" value="TreeGrafter"/>
</dbReference>
<evidence type="ECO:0000256" key="10">
    <source>
        <dbReference type="ARBA" id="ARBA00034269"/>
    </source>
</evidence>
<dbReference type="Pfam" id="PF01544">
    <property type="entry name" value="CorA"/>
    <property type="match status" value="1"/>
</dbReference>
<keyword evidence="3" id="KW-0813">Transport</keyword>
<feature type="transmembrane region" description="Helical" evidence="12">
    <location>
        <begin position="297"/>
        <end position="318"/>
    </location>
</feature>